<dbReference type="Proteomes" id="UP000887116">
    <property type="component" value="Unassembled WGS sequence"/>
</dbReference>
<comment type="caution">
    <text evidence="1">The sequence shown here is derived from an EMBL/GenBank/DDBJ whole genome shotgun (WGS) entry which is preliminary data.</text>
</comment>
<accession>A0A8X6JFL5</accession>
<evidence type="ECO:0000313" key="2">
    <source>
        <dbReference type="Proteomes" id="UP000887116"/>
    </source>
</evidence>
<evidence type="ECO:0000313" key="1">
    <source>
        <dbReference type="EMBL" id="GFR33435.1"/>
    </source>
</evidence>
<organism evidence="1 2">
    <name type="scientific">Trichonephila clavata</name>
    <name type="common">Joro spider</name>
    <name type="synonym">Nephila clavata</name>
    <dbReference type="NCBI Taxonomy" id="2740835"/>
    <lineage>
        <taxon>Eukaryota</taxon>
        <taxon>Metazoa</taxon>
        <taxon>Ecdysozoa</taxon>
        <taxon>Arthropoda</taxon>
        <taxon>Chelicerata</taxon>
        <taxon>Arachnida</taxon>
        <taxon>Araneae</taxon>
        <taxon>Araneomorphae</taxon>
        <taxon>Entelegynae</taxon>
        <taxon>Araneoidea</taxon>
        <taxon>Nephilidae</taxon>
        <taxon>Trichonephila</taxon>
    </lineage>
</organism>
<proteinExistence type="predicted"/>
<gene>
    <name evidence="1" type="ORF">TNCT_351141</name>
</gene>
<reference evidence="1" key="1">
    <citation type="submission" date="2020-07" db="EMBL/GenBank/DDBJ databases">
        <title>Multicomponent nature underlies the extraordinary mechanical properties of spider dragline silk.</title>
        <authorList>
            <person name="Kono N."/>
            <person name="Nakamura H."/>
            <person name="Mori M."/>
            <person name="Yoshida Y."/>
            <person name="Ohtoshi R."/>
            <person name="Malay A.D."/>
            <person name="Moran D.A.P."/>
            <person name="Tomita M."/>
            <person name="Numata K."/>
            <person name="Arakawa K."/>
        </authorList>
    </citation>
    <scope>NUCLEOTIDE SEQUENCE</scope>
</reference>
<feature type="non-terminal residue" evidence="1">
    <location>
        <position position="1"/>
    </location>
</feature>
<dbReference type="AlphaFoldDB" id="A0A8X6JFL5"/>
<sequence>VSGEETRENTVGHYTQPCLKQCIKWCQLEHTIGTTGIYPEC</sequence>
<protein>
    <submittedName>
        <fullName evidence="1">Uncharacterized protein</fullName>
    </submittedName>
</protein>
<name>A0A8X6JFL5_TRICU</name>
<keyword evidence="2" id="KW-1185">Reference proteome</keyword>
<dbReference type="EMBL" id="BMAO01009807">
    <property type="protein sequence ID" value="GFR33435.1"/>
    <property type="molecule type" value="Genomic_DNA"/>
</dbReference>